<feature type="transmembrane region" description="Helical" evidence="7">
    <location>
        <begin position="33"/>
        <end position="52"/>
    </location>
</feature>
<name>A0A5S4FLX2_9ACTN</name>
<evidence type="ECO:0000313" key="11">
    <source>
        <dbReference type="Proteomes" id="UP000309128"/>
    </source>
</evidence>
<comment type="subcellular location">
    <subcellularLocation>
        <location evidence="1 7">Cell membrane</location>
        <topology evidence="1 7">Multi-pass membrane protein</topology>
    </subcellularLocation>
</comment>
<dbReference type="PROSITE" id="PS50928">
    <property type="entry name" value="ABC_TM1"/>
    <property type="match status" value="1"/>
</dbReference>
<feature type="domain" description="ABC transmembrane type-1" evidence="9">
    <location>
        <begin position="89"/>
        <end position="279"/>
    </location>
</feature>
<comment type="similarity">
    <text evidence="7">Belongs to the binding-protein-dependent transport system permease family.</text>
</comment>
<dbReference type="PANTHER" id="PTHR43386:SF25">
    <property type="entry name" value="PEPTIDE ABC TRANSPORTER PERMEASE PROTEIN"/>
    <property type="match status" value="1"/>
</dbReference>
<keyword evidence="5 7" id="KW-1133">Transmembrane helix</keyword>
<evidence type="ECO:0000256" key="5">
    <source>
        <dbReference type="ARBA" id="ARBA00022989"/>
    </source>
</evidence>
<evidence type="ECO:0000256" key="3">
    <source>
        <dbReference type="ARBA" id="ARBA00022475"/>
    </source>
</evidence>
<keyword evidence="4 7" id="KW-0812">Transmembrane</keyword>
<dbReference type="AlphaFoldDB" id="A0A5S4FLX2"/>
<dbReference type="PANTHER" id="PTHR43386">
    <property type="entry name" value="OLIGOPEPTIDE TRANSPORT SYSTEM PERMEASE PROTEIN APPC"/>
    <property type="match status" value="1"/>
</dbReference>
<dbReference type="InterPro" id="IPR000515">
    <property type="entry name" value="MetI-like"/>
</dbReference>
<dbReference type="OrthoDB" id="6637947at2"/>
<sequence>MCGVRDDDRGGQSAGGSGGVPAGSGGSDVRRGAGVVLLALPLVLALAGPWLAGVPEPRGVSFAPVSPTGPPLGTDFVGRDVWEQVLLGGRSVVLVAALATALAYAAGVPLGMAAALAGRRWVDELLMRPLDLLLAVPSLLLLIMLAGLFSPDPVVLVGIVALIGLPEVVRISRAAALEAASSTAMEALRLQGETWWRRAIGYTGRSMLTTLLADAGVRLVGALYLVASASFLGVGLAPDAADWAVMVDRNRTGMFLQPWAVLVPALLIVALSVGLNLTFDRARRR</sequence>
<keyword evidence="11" id="KW-1185">Reference proteome</keyword>
<dbReference type="GO" id="GO:0005886">
    <property type="term" value="C:plasma membrane"/>
    <property type="evidence" value="ECO:0007669"/>
    <property type="project" value="UniProtKB-SubCell"/>
</dbReference>
<evidence type="ECO:0000256" key="6">
    <source>
        <dbReference type="ARBA" id="ARBA00023136"/>
    </source>
</evidence>
<evidence type="ECO:0000256" key="2">
    <source>
        <dbReference type="ARBA" id="ARBA00022448"/>
    </source>
</evidence>
<keyword evidence="3" id="KW-1003">Cell membrane</keyword>
<dbReference type="CDD" id="cd06261">
    <property type="entry name" value="TM_PBP2"/>
    <property type="match status" value="1"/>
</dbReference>
<feature type="transmembrane region" description="Helical" evidence="7">
    <location>
        <begin position="155"/>
        <end position="172"/>
    </location>
</feature>
<feature type="transmembrane region" description="Helical" evidence="7">
    <location>
        <begin position="215"/>
        <end position="236"/>
    </location>
</feature>
<reference evidence="10 11" key="1">
    <citation type="submission" date="2019-05" db="EMBL/GenBank/DDBJ databases">
        <title>Draft genome sequence of Nonomuraea turkmeniaca DSM 43926.</title>
        <authorList>
            <person name="Saricaoglu S."/>
            <person name="Isik K."/>
        </authorList>
    </citation>
    <scope>NUCLEOTIDE SEQUENCE [LARGE SCALE GENOMIC DNA]</scope>
    <source>
        <strain evidence="10 11">DSM 43926</strain>
    </source>
</reference>
<feature type="compositionally biased region" description="Basic and acidic residues" evidence="8">
    <location>
        <begin position="1"/>
        <end position="10"/>
    </location>
</feature>
<feature type="transmembrane region" description="Helical" evidence="7">
    <location>
        <begin position="92"/>
        <end position="118"/>
    </location>
</feature>
<comment type="caution">
    <text evidence="10">The sequence shown here is derived from an EMBL/GenBank/DDBJ whole genome shotgun (WGS) entry which is preliminary data.</text>
</comment>
<feature type="compositionally biased region" description="Gly residues" evidence="8">
    <location>
        <begin position="12"/>
        <end position="25"/>
    </location>
</feature>
<dbReference type="GO" id="GO:0055085">
    <property type="term" value="P:transmembrane transport"/>
    <property type="evidence" value="ECO:0007669"/>
    <property type="project" value="InterPro"/>
</dbReference>
<dbReference type="InterPro" id="IPR035906">
    <property type="entry name" value="MetI-like_sf"/>
</dbReference>
<evidence type="ECO:0000313" key="10">
    <source>
        <dbReference type="EMBL" id="TMR21726.1"/>
    </source>
</evidence>
<evidence type="ECO:0000259" key="9">
    <source>
        <dbReference type="PROSITE" id="PS50928"/>
    </source>
</evidence>
<dbReference type="Gene3D" id="1.10.3720.10">
    <property type="entry name" value="MetI-like"/>
    <property type="match status" value="1"/>
</dbReference>
<dbReference type="Pfam" id="PF00528">
    <property type="entry name" value="BPD_transp_1"/>
    <property type="match status" value="1"/>
</dbReference>
<feature type="transmembrane region" description="Helical" evidence="7">
    <location>
        <begin position="130"/>
        <end position="149"/>
    </location>
</feature>
<evidence type="ECO:0000256" key="4">
    <source>
        <dbReference type="ARBA" id="ARBA00022692"/>
    </source>
</evidence>
<dbReference type="InterPro" id="IPR050366">
    <property type="entry name" value="BP-dependent_transpt_permease"/>
</dbReference>
<evidence type="ECO:0000256" key="8">
    <source>
        <dbReference type="SAM" id="MobiDB-lite"/>
    </source>
</evidence>
<proteinExistence type="inferred from homology"/>
<protein>
    <submittedName>
        <fullName evidence="10">ABC transporter permease subunit</fullName>
    </submittedName>
</protein>
<dbReference type="SUPFAM" id="SSF161098">
    <property type="entry name" value="MetI-like"/>
    <property type="match status" value="1"/>
</dbReference>
<keyword evidence="6 7" id="KW-0472">Membrane</keyword>
<evidence type="ECO:0000256" key="1">
    <source>
        <dbReference type="ARBA" id="ARBA00004651"/>
    </source>
</evidence>
<keyword evidence="2 7" id="KW-0813">Transport</keyword>
<dbReference type="Proteomes" id="UP000309128">
    <property type="component" value="Unassembled WGS sequence"/>
</dbReference>
<evidence type="ECO:0000256" key="7">
    <source>
        <dbReference type="RuleBase" id="RU363032"/>
    </source>
</evidence>
<accession>A0A5S4FLX2</accession>
<dbReference type="EMBL" id="VCKY01000039">
    <property type="protein sequence ID" value="TMR21726.1"/>
    <property type="molecule type" value="Genomic_DNA"/>
</dbReference>
<feature type="transmembrane region" description="Helical" evidence="7">
    <location>
        <begin position="256"/>
        <end position="279"/>
    </location>
</feature>
<gene>
    <name evidence="10" type="ORF">ETD86_14270</name>
</gene>
<organism evidence="10 11">
    <name type="scientific">Nonomuraea turkmeniaca</name>
    <dbReference type="NCBI Taxonomy" id="103838"/>
    <lineage>
        <taxon>Bacteria</taxon>
        <taxon>Bacillati</taxon>
        <taxon>Actinomycetota</taxon>
        <taxon>Actinomycetes</taxon>
        <taxon>Streptosporangiales</taxon>
        <taxon>Streptosporangiaceae</taxon>
        <taxon>Nonomuraea</taxon>
    </lineage>
</organism>
<feature type="region of interest" description="Disordered" evidence="8">
    <location>
        <begin position="1"/>
        <end position="25"/>
    </location>
</feature>